<dbReference type="Proteomes" id="UP000576480">
    <property type="component" value="Unassembled WGS sequence"/>
</dbReference>
<reference evidence="1 2" key="1">
    <citation type="journal article" date="2020" name="Front. Microbiol.">
        <title>Single-cell genomics of novel Actinobacteria with the Wood-Ljungdahl pathway discovered in a serpentinizing system.</title>
        <authorList>
            <person name="Merino N."/>
            <person name="Kawai M."/>
            <person name="Boyd E.S."/>
            <person name="Colman D.R."/>
            <person name="McGlynn S.E."/>
            <person name="Nealson K.H."/>
            <person name="Kurokawa K."/>
            <person name="Hongoh Y."/>
        </authorList>
    </citation>
    <scope>NUCLEOTIDE SEQUENCE [LARGE SCALE GENOMIC DNA]</scope>
    <source>
        <strain evidence="1 2">S43</strain>
    </source>
</reference>
<sequence length="53" mass="6055">MFISSVKKITDLTRVFLEPSNSTHRQYEALRVYFVDKLSSKEAASSSDNAPWC</sequence>
<evidence type="ECO:0000313" key="2">
    <source>
        <dbReference type="Proteomes" id="UP000576480"/>
    </source>
</evidence>
<gene>
    <name evidence="1" type="ORF">HKBW3S43_00996</name>
</gene>
<organism evidence="1 2">
    <name type="scientific">Candidatus Hakubella thermalkaliphila</name>
    <dbReference type="NCBI Taxonomy" id="2754717"/>
    <lineage>
        <taxon>Bacteria</taxon>
        <taxon>Bacillati</taxon>
        <taxon>Actinomycetota</taxon>
        <taxon>Actinomycetota incertae sedis</taxon>
        <taxon>Candidatus Hakubellales</taxon>
        <taxon>Candidatus Hakubellaceae</taxon>
        <taxon>Candidatus Hakubella</taxon>
    </lineage>
</organism>
<dbReference type="AlphaFoldDB" id="A0A6V8PTN7"/>
<comment type="caution">
    <text evidence="1">The sequence shown here is derived from an EMBL/GenBank/DDBJ whole genome shotgun (WGS) entry which is preliminary data.</text>
</comment>
<proteinExistence type="predicted"/>
<evidence type="ECO:0000313" key="1">
    <source>
        <dbReference type="EMBL" id="GFP35204.1"/>
    </source>
</evidence>
<protein>
    <submittedName>
        <fullName evidence="1">Uncharacterized protein</fullName>
    </submittedName>
</protein>
<dbReference type="EMBL" id="BLSB01000065">
    <property type="protein sequence ID" value="GFP35204.1"/>
    <property type="molecule type" value="Genomic_DNA"/>
</dbReference>
<accession>A0A6V8PTN7</accession>
<name>A0A6V8PTN7_9ACTN</name>